<sequence length="354" mass="36826">MCSPRCRWPGCCTGPTPLSRSPYGSRELCVASRAPSAPGCRPAWPASGRALSPTSNRSSTSPLSRLHGHGLWNTRWCAEDRRDTRLSRFVPLPGRGFGLPGPTRKEPPLSPHRPVRTAHRPALAVAAALTTALISPTPASAHAEVESEPARALAENVTLSFTSEAESDTSGFAHLRVVLPAGIAPGDITLADAPEGWKLKRVADGYTVAGPALDTGVDAEHSVSVRRLPDAEQLVFKTVETYDDGRISRWVELPGGDVEPEQPAPVLDLRPASSDTSSSASGPSAGAVPELTSTASAGAASAGTEGTAAEQEDLRPVGLIVGSAVAVLLALGGGAWWLVTRRRPCDAGRAGQEA</sequence>
<dbReference type="InterPro" id="IPR038507">
    <property type="entry name" value="YcnI-like_sf"/>
</dbReference>
<protein>
    <submittedName>
        <fullName evidence="4">DUF1775 domain-containing protein</fullName>
    </submittedName>
</protein>
<evidence type="ECO:0000259" key="3">
    <source>
        <dbReference type="Pfam" id="PF07987"/>
    </source>
</evidence>
<feature type="domain" description="YncI copper-binding" evidence="3">
    <location>
        <begin position="211"/>
        <end position="269"/>
    </location>
</feature>
<evidence type="ECO:0000256" key="2">
    <source>
        <dbReference type="SAM" id="Phobius"/>
    </source>
</evidence>
<dbReference type="EMBL" id="CP045096">
    <property type="protein sequence ID" value="QFQ99022.1"/>
    <property type="molecule type" value="Genomic_DNA"/>
</dbReference>
<feature type="region of interest" description="Disordered" evidence="1">
    <location>
        <begin position="36"/>
        <end position="65"/>
    </location>
</feature>
<keyword evidence="5" id="KW-1185">Reference proteome</keyword>
<reference evidence="4 5" key="1">
    <citation type="submission" date="2019-10" db="EMBL/GenBank/DDBJ databases">
        <title>Streptomyces sp. strain GY16 isolated from leaves of Broussonetia papyrifera.</title>
        <authorList>
            <person name="Mo P."/>
        </authorList>
    </citation>
    <scope>NUCLEOTIDE SEQUENCE [LARGE SCALE GENOMIC DNA]</scope>
    <source>
        <strain evidence="4 5">GY16</strain>
    </source>
</reference>
<dbReference type="KEGG" id="sphv:F9278_25955"/>
<evidence type="ECO:0000313" key="5">
    <source>
        <dbReference type="Proteomes" id="UP000327294"/>
    </source>
</evidence>
<evidence type="ECO:0000313" key="4">
    <source>
        <dbReference type="EMBL" id="QFQ99022.1"/>
    </source>
</evidence>
<accession>A0A5P8K878</accession>
<dbReference type="Gene3D" id="2.60.40.2230">
    <property type="entry name" value="Uncharacterised protein YcnI-like PF07987, DUF1775"/>
    <property type="match status" value="1"/>
</dbReference>
<dbReference type="InterPro" id="IPR012533">
    <property type="entry name" value="YcnI-copper_dom"/>
</dbReference>
<proteinExistence type="predicted"/>
<evidence type="ECO:0000256" key="1">
    <source>
        <dbReference type="SAM" id="MobiDB-lite"/>
    </source>
</evidence>
<feature type="region of interest" description="Disordered" evidence="1">
    <location>
        <begin position="253"/>
        <end position="310"/>
    </location>
</feature>
<dbReference type="Proteomes" id="UP000327294">
    <property type="component" value="Chromosome"/>
</dbReference>
<feature type="transmembrane region" description="Helical" evidence="2">
    <location>
        <begin position="317"/>
        <end position="339"/>
    </location>
</feature>
<keyword evidence="2" id="KW-0472">Membrane</keyword>
<dbReference type="AlphaFoldDB" id="A0A5P8K878"/>
<organism evidence="4 5">
    <name type="scientific">Streptomyces phaeolivaceus</name>
    <dbReference type="NCBI Taxonomy" id="2653200"/>
    <lineage>
        <taxon>Bacteria</taxon>
        <taxon>Bacillati</taxon>
        <taxon>Actinomycetota</taxon>
        <taxon>Actinomycetes</taxon>
        <taxon>Kitasatosporales</taxon>
        <taxon>Streptomycetaceae</taxon>
        <taxon>Streptomyces</taxon>
    </lineage>
</organism>
<keyword evidence="2" id="KW-0812">Transmembrane</keyword>
<feature type="region of interest" description="Disordered" evidence="1">
    <location>
        <begin position="94"/>
        <end position="115"/>
    </location>
</feature>
<gene>
    <name evidence="4" type="ORF">F9278_25955</name>
</gene>
<dbReference type="Pfam" id="PF07987">
    <property type="entry name" value="DUF1775"/>
    <property type="match status" value="1"/>
</dbReference>
<feature type="compositionally biased region" description="Low complexity" evidence="1">
    <location>
        <begin position="271"/>
        <end position="309"/>
    </location>
</feature>
<keyword evidence="2" id="KW-1133">Transmembrane helix</keyword>
<name>A0A5P8K878_9ACTN</name>
<feature type="compositionally biased region" description="Polar residues" evidence="1">
    <location>
        <begin position="52"/>
        <end position="63"/>
    </location>
</feature>